<dbReference type="PROSITE" id="PS50005">
    <property type="entry name" value="TPR"/>
    <property type="match status" value="1"/>
</dbReference>
<reference evidence="13" key="1">
    <citation type="submission" date="2016-10" db="EMBL/GenBank/DDBJ databases">
        <authorList>
            <person name="Varghese N."/>
            <person name="Submissions S."/>
        </authorList>
    </citation>
    <scope>NUCLEOTIDE SEQUENCE [LARGE SCALE GENOMIC DNA]</scope>
    <source>
        <strain evidence="13">DSM 23445</strain>
    </source>
</reference>
<dbReference type="PANTHER" id="PTHR24421">
    <property type="entry name" value="NITRATE/NITRITE SENSOR PROTEIN NARX-RELATED"/>
    <property type="match status" value="1"/>
</dbReference>
<dbReference type="PROSITE" id="PS50109">
    <property type="entry name" value="HIS_KIN"/>
    <property type="match status" value="1"/>
</dbReference>
<feature type="domain" description="Histidine kinase" evidence="11">
    <location>
        <begin position="471"/>
        <end position="663"/>
    </location>
</feature>
<evidence type="ECO:0000256" key="9">
    <source>
        <dbReference type="PROSITE-ProRule" id="PRU00339"/>
    </source>
</evidence>
<dbReference type="SMART" id="SM00028">
    <property type="entry name" value="TPR"/>
    <property type="match status" value="6"/>
</dbReference>
<keyword evidence="6" id="KW-0418">Kinase</keyword>
<evidence type="ECO:0000259" key="11">
    <source>
        <dbReference type="PROSITE" id="PS50109"/>
    </source>
</evidence>
<dbReference type="InterPro" id="IPR011712">
    <property type="entry name" value="Sig_transdc_His_kin_sub3_dim/P"/>
</dbReference>
<dbReference type="Pfam" id="PF13424">
    <property type="entry name" value="TPR_12"/>
    <property type="match status" value="1"/>
</dbReference>
<dbReference type="GO" id="GO:0016020">
    <property type="term" value="C:membrane"/>
    <property type="evidence" value="ECO:0007669"/>
    <property type="project" value="InterPro"/>
</dbReference>
<dbReference type="Gene3D" id="3.30.565.10">
    <property type="entry name" value="Histidine kinase-like ATPase, C-terminal domain"/>
    <property type="match status" value="1"/>
</dbReference>
<accession>A0A1I7ABQ5</accession>
<keyword evidence="13" id="KW-1185">Reference proteome</keyword>
<evidence type="ECO:0000256" key="5">
    <source>
        <dbReference type="ARBA" id="ARBA00022741"/>
    </source>
</evidence>
<dbReference type="GO" id="GO:0000155">
    <property type="term" value="F:phosphorelay sensor kinase activity"/>
    <property type="evidence" value="ECO:0007669"/>
    <property type="project" value="InterPro"/>
</dbReference>
<dbReference type="InterPro" id="IPR050482">
    <property type="entry name" value="Sensor_HK_TwoCompSys"/>
</dbReference>
<keyword evidence="8" id="KW-0902">Two-component regulatory system</keyword>
<dbReference type="EMBL" id="FPBF01000002">
    <property type="protein sequence ID" value="SFT72351.1"/>
    <property type="molecule type" value="Genomic_DNA"/>
</dbReference>
<evidence type="ECO:0000256" key="1">
    <source>
        <dbReference type="ARBA" id="ARBA00000085"/>
    </source>
</evidence>
<dbReference type="Pfam" id="PF07730">
    <property type="entry name" value="HisKA_3"/>
    <property type="match status" value="1"/>
</dbReference>
<evidence type="ECO:0000256" key="4">
    <source>
        <dbReference type="ARBA" id="ARBA00022679"/>
    </source>
</evidence>
<dbReference type="InterPro" id="IPR003594">
    <property type="entry name" value="HATPase_dom"/>
</dbReference>
<dbReference type="Pfam" id="PF13374">
    <property type="entry name" value="TPR_10"/>
    <property type="match status" value="1"/>
</dbReference>
<keyword evidence="7" id="KW-0067">ATP-binding</keyword>
<keyword evidence="10" id="KW-0812">Transmembrane</keyword>
<feature type="repeat" description="TPR" evidence="9">
    <location>
        <begin position="101"/>
        <end position="134"/>
    </location>
</feature>
<dbReference type="EC" id="2.7.13.3" evidence="2"/>
<dbReference type="InterPro" id="IPR036890">
    <property type="entry name" value="HATPase_C_sf"/>
</dbReference>
<proteinExistence type="predicted"/>
<dbReference type="PANTHER" id="PTHR24421:SF10">
    <property type="entry name" value="NITRATE_NITRITE SENSOR PROTEIN NARQ"/>
    <property type="match status" value="1"/>
</dbReference>
<feature type="transmembrane region" description="Helical" evidence="10">
    <location>
        <begin position="412"/>
        <end position="432"/>
    </location>
</feature>
<dbReference type="CDD" id="cd16917">
    <property type="entry name" value="HATPase_UhpB-NarQ-NarX-like"/>
    <property type="match status" value="1"/>
</dbReference>
<evidence type="ECO:0000256" key="8">
    <source>
        <dbReference type="ARBA" id="ARBA00023012"/>
    </source>
</evidence>
<keyword evidence="5" id="KW-0547">Nucleotide-binding</keyword>
<keyword evidence="4" id="KW-0808">Transferase</keyword>
<sequence length="663" mass="75195">MLEKSFLTYFPPNQLFMYSFYRFVGICSFILFTQILFAQTSSELLDSLKTELSKAEKAEDRSLILSELTWYYVPVSQDTAILFGEENIEVAKSIGDPVMLAQAYSDLGYANMEKGELIEARKNYQEALKLRYQTGDSTKIYGTITNLGSVYQRDFQSDSAMVNYLKALSFFERTGNDRNADFVRNNIGVIYLEMRNYPKALEIMQEVAEYRKAQNDDFNLAHTLVNIGNINKNLKEFENAEKNYLEALQIFQAEGGSDYYTATTFNNLATLYNAQGKSDLAISYAEKGLVLAEQVGADYDYALIESNLAKSYHDLKDYPKSREYYLRAVEHFKTQNAEDDIASMYLLMSPVYAALNMPDSSAYYTSAYVDLNKKLTEQEIQQLTTDLETRYQSEQKDAAIARQQLELRAKNFQVYGSLVLAVVLGLVGYLLYSQQKLKNRQLTQEGELKIALAQIDTQNKLQEQRVLISRDLHDNIGAQLTFIISAIENLKYFDPIKETLTHRYDSIANFTKQTITELRDTIWAMNSGQITLGQLSARISDYLERAGISTLGINFEFEVDKSLDPNFSMVSSEGIQIYRIVQEAIQNSLKYAYPSQIMVSVAQVGEDFQLEIKDDGTGFDESTIKPGNGLYNMRKRAEELGGKLEIGSETGKGTSVTLLIPKA</sequence>
<evidence type="ECO:0000256" key="10">
    <source>
        <dbReference type="SAM" id="Phobius"/>
    </source>
</evidence>
<keyword evidence="10" id="KW-0472">Membrane</keyword>
<evidence type="ECO:0000256" key="6">
    <source>
        <dbReference type="ARBA" id="ARBA00022777"/>
    </source>
</evidence>
<keyword evidence="9" id="KW-0802">TPR repeat</keyword>
<dbReference type="STRING" id="305507.SAMN04489724_1831"/>
<keyword evidence="10" id="KW-1133">Transmembrane helix</keyword>
<evidence type="ECO:0000256" key="2">
    <source>
        <dbReference type="ARBA" id="ARBA00012438"/>
    </source>
</evidence>
<gene>
    <name evidence="12" type="ORF">SAMN04489724_1831</name>
</gene>
<dbReference type="Gene3D" id="1.20.5.1930">
    <property type="match status" value="1"/>
</dbReference>
<keyword evidence="3" id="KW-0597">Phosphoprotein</keyword>
<evidence type="ECO:0000313" key="12">
    <source>
        <dbReference type="EMBL" id="SFT72351.1"/>
    </source>
</evidence>
<dbReference type="InterPro" id="IPR011990">
    <property type="entry name" value="TPR-like_helical_dom_sf"/>
</dbReference>
<evidence type="ECO:0000256" key="7">
    <source>
        <dbReference type="ARBA" id="ARBA00022840"/>
    </source>
</evidence>
<dbReference type="SUPFAM" id="SSF55874">
    <property type="entry name" value="ATPase domain of HSP90 chaperone/DNA topoisomerase II/histidine kinase"/>
    <property type="match status" value="1"/>
</dbReference>
<feature type="transmembrane region" description="Helical" evidence="10">
    <location>
        <begin position="20"/>
        <end position="38"/>
    </location>
</feature>
<dbReference type="GO" id="GO:0046983">
    <property type="term" value="F:protein dimerization activity"/>
    <property type="evidence" value="ECO:0007669"/>
    <property type="project" value="InterPro"/>
</dbReference>
<dbReference type="SUPFAM" id="SSF48452">
    <property type="entry name" value="TPR-like"/>
    <property type="match status" value="2"/>
</dbReference>
<evidence type="ECO:0000256" key="3">
    <source>
        <dbReference type="ARBA" id="ARBA00022553"/>
    </source>
</evidence>
<protein>
    <recommendedName>
        <fullName evidence="2">histidine kinase</fullName>
        <ecNumber evidence="2">2.7.13.3</ecNumber>
    </recommendedName>
</protein>
<dbReference type="Gene3D" id="1.25.40.10">
    <property type="entry name" value="Tetratricopeptide repeat domain"/>
    <property type="match status" value="3"/>
</dbReference>
<dbReference type="InterPro" id="IPR019734">
    <property type="entry name" value="TPR_rpt"/>
</dbReference>
<dbReference type="GO" id="GO:0005524">
    <property type="term" value="F:ATP binding"/>
    <property type="evidence" value="ECO:0007669"/>
    <property type="project" value="UniProtKB-KW"/>
</dbReference>
<dbReference type="Pfam" id="PF02518">
    <property type="entry name" value="HATPase_c"/>
    <property type="match status" value="1"/>
</dbReference>
<organism evidence="12 13">
    <name type="scientific">Algoriphagus locisalis</name>
    <dbReference type="NCBI Taxonomy" id="305507"/>
    <lineage>
        <taxon>Bacteria</taxon>
        <taxon>Pseudomonadati</taxon>
        <taxon>Bacteroidota</taxon>
        <taxon>Cytophagia</taxon>
        <taxon>Cytophagales</taxon>
        <taxon>Cyclobacteriaceae</taxon>
        <taxon>Algoriphagus</taxon>
    </lineage>
</organism>
<dbReference type="SMART" id="SM00387">
    <property type="entry name" value="HATPase_c"/>
    <property type="match status" value="1"/>
</dbReference>
<dbReference type="InterPro" id="IPR005467">
    <property type="entry name" value="His_kinase_dom"/>
</dbReference>
<name>A0A1I7ABQ5_9BACT</name>
<dbReference type="AlphaFoldDB" id="A0A1I7ABQ5"/>
<dbReference type="Pfam" id="PF13181">
    <property type="entry name" value="TPR_8"/>
    <property type="match status" value="2"/>
</dbReference>
<evidence type="ECO:0000313" key="13">
    <source>
        <dbReference type="Proteomes" id="UP000199673"/>
    </source>
</evidence>
<comment type="catalytic activity">
    <reaction evidence="1">
        <text>ATP + protein L-histidine = ADP + protein N-phospho-L-histidine.</text>
        <dbReference type="EC" id="2.7.13.3"/>
    </reaction>
</comment>
<dbReference type="Proteomes" id="UP000199673">
    <property type="component" value="Unassembled WGS sequence"/>
</dbReference>